<reference evidence="2 3" key="1">
    <citation type="submission" date="2015-07" db="EMBL/GenBank/DDBJ databases">
        <title>High-quality genome of monoxenous trypanosomatid Leptomonas pyrrhocoris.</title>
        <authorList>
            <person name="Flegontov P."/>
            <person name="Butenko A."/>
            <person name="Firsov S."/>
            <person name="Vlcek C."/>
            <person name="Logacheva M.D."/>
            <person name="Field M."/>
            <person name="Filatov D."/>
            <person name="Flegontova O."/>
            <person name="Gerasimov E."/>
            <person name="Jackson A.P."/>
            <person name="Kelly S."/>
            <person name="Opperdoes F."/>
            <person name="O'Reilly A."/>
            <person name="Votypka J."/>
            <person name="Yurchenko V."/>
            <person name="Lukes J."/>
        </authorList>
    </citation>
    <scope>NUCLEOTIDE SEQUENCE [LARGE SCALE GENOMIC DNA]</scope>
    <source>
        <strain evidence="2">H10</strain>
    </source>
</reference>
<keyword evidence="3" id="KW-1185">Reference proteome</keyword>
<feature type="region of interest" description="Disordered" evidence="1">
    <location>
        <begin position="287"/>
        <end position="306"/>
    </location>
</feature>
<feature type="compositionally biased region" description="Polar residues" evidence="1">
    <location>
        <begin position="46"/>
        <end position="56"/>
    </location>
</feature>
<feature type="region of interest" description="Disordered" evidence="1">
    <location>
        <begin position="156"/>
        <end position="188"/>
    </location>
</feature>
<name>A0A0M9FQH2_LEPPY</name>
<feature type="compositionally biased region" description="Polar residues" evidence="1">
    <location>
        <begin position="1"/>
        <end position="21"/>
    </location>
</feature>
<comment type="caution">
    <text evidence="2">The sequence shown here is derived from an EMBL/GenBank/DDBJ whole genome shotgun (WGS) entry which is preliminary data.</text>
</comment>
<dbReference type="VEuPathDB" id="TriTrypDB:LpyrH10_32_0560"/>
<dbReference type="GeneID" id="26909806"/>
<proteinExistence type="predicted"/>
<feature type="region of interest" description="Disordered" evidence="1">
    <location>
        <begin position="599"/>
        <end position="654"/>
    </location>
</feature>
<dbReference type="OMA" id="QRIFREP"/>
<dbReference type="RefSeq" id="XP_015652366.1">
    <property type="nucleotide sequence ID" value="XM_015809046.1"/>
</dbReference>
<organism evidence="2 3">
    <name type="scientific">Leptomonas pyrrhocoris</name>
    <name type="common">Firebug parasite</name>
    <dbReference type="NCBI Taxonomy" id="157538"/>
    <lineage>
        <taxon>Eukaryota</taxon>
        <taxon>Discoba</taxon>
        <taxon>Euglenozoa</taxon>
        <taxon>Kinetoplastea</taxon>
        <taxon>Metakinetoplastina</taxon>
        <taxon>Trypanosomatida</taxon>
        <taxon>Trypanosomatidae</taxon>
        <taxon>Leishmaniinae</taxon>
        <taxon>Leptomonas</taxon>
    </lineage>
</organism>
<evidence type="ECO:0000313" key="3">
    <source>
        <dbReference type="Proteomes" id="UP000037923"/>
    </source>
</evidence>
<sequence length="654" mass="68133">MSSLSPSLETAVLSSPQSLSPCTPRLDTVSRTSSSTHLSPPKDCSASFTVSRATSEATTAAPPPAPPANADHLALRPTSSLHSLFSKYKPPALLGGRPSPSSETTSEMVSRGSCVKREEEMQVDELLLENTHTFRVSPPLVEMATAVNTTPVTAAGTEEAKEESPAQENTVVDVSKGDSGGLQASSPNQRVRPTFLTRLSLQLETSTTTKTTARGRAVDSCNPQRHRIAPHNLTSPSSLRLPDAVASARQALVSTVLYPVSPSSGQGSPRRPLPAWSPSGSLVASNVSAQWSPPEDREQPRPLMGFPVFSGLTETVLNRSSRSIRGGASVRSSRRSRGRGLTTPRERPAVATPPVAAPSCPANPSSPHVGPATDGPSREKSEALGSTLADTPSRLSESVSGVFPLLSPFTSLGATATTGAVLSSEEIIVPGSSGSRSLADVRDSARRRGSTPRQGPGVALSVSEILTSSNCLPTAVNTTTTSSSLPPSAPSVQLCAPVPRHLYRVAHDGHASVEPLAPPDGRRVSPLPAITPVNSLSSATANGSVDSSRPLSYVNSLGSSLPPLSSQVSNSTAQETSAPCLERASSAVYVGDLSCASRGNVSRSTRAESAGPRSSLLGHLFQEPKRHKNRVWVNTGSDDPSPFPSNGQRKDHHA</sequence>
<feature type="compositionally biased region" description="Polar residues" evidence="1">
    <location>
        <begin position="99"/>
        <end position="108"/>
    </location>
</feature>
<dbReference type="EMBL" id="LGTL01000032">
    <property type="protein sequence ID" value="KPA73927.1"/>
    <property type="molecule type" value="Genomic_DNA"/>
</dbReference>
<dbReference type="Proteomes" id="UP000037923">
    <property type="component" value="Unassembled WGS sequence"/>
</dbReference>
<feature type="compositionally biased region" description="Low complexity" evidence="1">
    <location>
        <begin position="319"/>
        <end position="331"/>
    </location>
</feature>
<feature type="region of interest" description="Disordered" evidence="1">
    <location>
        <begin position="430"/>
        <end position="458"/>
    </location>
</feature>
<feature type="region of interest" description="Disordered" evidence="1">
    <location>
        <begin position="90"/>
        <end position="113"/>
    </location>
</feature>
<feature type="compositionally biased region" description="Polar residues" evidence="1">
    <location>
        <begin position="29"/>
        <end position="38"/>
    </location>
</feature>
<protein>
    <submittedName>
        <fullName evidence="2">Uncharacterized protein</fullName>
    </submittedName>
</protein>
<evidence type="ECO:0000256" key="1">
    <source>
        <dbReference type="SAM" id="MobiDB-lite"/>
    </source>
</evidence>
<feature type="region of interest" description="Disordered" evidence="1">
    <location>
        <begin position="260"/>
        <end position="281"/>
    </location>
</feature>
<dbReference type="AlphaFoldDB" id="A0A0M9FQH2"/>
<gene>
    <name evidence="2" type="ORF">ABB37_09523</name>
</gene>
<accession>A0A0M9FQH2</accession>
<feature type="region of interest" description="Disordered" evidence="1">
    <location>
        <begin position="1"/>
        <end position="77"/>
    </location>
</feature>
<feature type="compositionally biased region" description="Low complexity" evidence="1">
    <location>
        <begin position="260"/>
        <end position="270"/>
    </location>
</feature>
<feature type="compositionally biased region" description="Low complexity" evidence="1">
    <location>
        <begin position="349"/>
        <end position="367"/>
    </location>
</feature>
<evidence type="ECO:0000313" key="2">
    <source>
        <dbReference type="EMBL" id="KPA73927.1"/>
    </source>
</evidence>
<feature type="region of interest" description="Disordered" evidence="1">
    <location>
        <begin position="319"/>
        <end position="395"/>
    </location>
</feature>
<dbReference type="OrthoDB" id="10670189at2759"/>